<keyword evidence="1" id="KW-1133">Transmembrane helix</keyword>
<organism evidence="3 4">
    <name type="scientific">Alkalicoccobacillus murimartini</name>
    <dbReference type="NCBI Taxonomy" id="171685"/>
    <lineage>
        <taxon>Bacteria</taxon>
        <taxon>Bacillati</taxon>
        <taxon>Bacillota</taxon>
        <taxon>Bacilli</taxon>
        <taxon>Bacillales</taxon>
        <taxon>Bacillaceae</taxon>
        <taxon>Alkalicoccobacillus</taxon>
    </lineage>
</organism>
<dbReference type="RefSeq" id="WP_306986097.1">
    <property type="nucleotide sequence ID" value="NZ_JAUSUA010000010.1"/>
</dbReference>
<comment type="caution">
    <text evidence="3">The sequence shown here is derived from an EMBL/GenBank/DDBJ whole genome shotgun (WGS) entry which is preliminary data.</text>
</comment>
<dbReference type="Pfam" id="PF01522">
    <property type="entry name" value="Polysacc_deac_1"/>
    <property type="match status" value="1"/>
</dbReference>
<evidence type="ECO:0000313" key="3">
    <source>
        <dbReference type="EMBL" id="MDQ0209318.1"/>
    </source>
</evidence>
<dbReference type="EMBL" id="JAUSUA010000010">
    <property type="protein sequence ID" value="MDQ0209318.1"/>
    <property type="molecule type" value="Genomic_DNA"/>
</dbReference>
<feature type="domain" description="NodB homology" evidence="2">
    <location>
        <begin position="56"/>
        <end position="236"/>
    </location>
</feature>
<dbReference type="InterPro" id="IPR050248">
    <property type="entry name" value="Polysacc_deacetylase_ArnD"/>
</dbReference>
<protein>
    <submittedName>
        <fullName evidence="3">Polysaccharide deacetylase family sporulation protein PdaB</fullName>
    </submittedName>
</protein>
<name>A0ABT9YNA0_9BACI</name>
<evidence type="ECO:0000256" key="1">
    <source>
        <dbReference type="SAM" id="Phobius"/>
    </source>
</evidence>
<dbReference type="PROSITE" id="PS51677">
    <property type="entry name" value="NODB"/>
    <property type="match status" value="1"/>
</dbReference>
<dbReference type="Proteomes" id="UP001225034">
    <property type="component" value="Unassembled WGS sequence"/>
</dbReference>
<keyword evidence="1" id="KW-0472">Membrane</keyword>
<dbReference type="Gene3D" id="3.20.20.370">
    <property type="entry name" value="Glycoside hydrolase/deacetylase"/>
    <property type="match status" value="1"/>
</dbReference>
<feature type="transmembrane region" description="Helical" evidence="1">
    <location>
        <begin position="12"/>
        <end position="31"/>
    </location>
</feature>
<accession>A0ABT9YNA0</accession>
<evidence type="ECO:0000259" key="2">
    <source>
        <dbReference type="PROSITE" id="PS51677"/>
    </source>
</evidence>
<dbReference type="PANTHER" id="PTHR10587">
    <property type="entry name" value="GLYCOSYL TRANSFERASE-RELATED"/>
    <property type="match status" value="1"/>
</dbReference>
<sequence length="253" mass="28363">MKGIWVINGQNWRAVTIIMIAAFFAAGWLYLERNSISVFTTDSGPQAFYRSETDEKKVALTFNVSWGEERLTPILDVLESEDVDEATFFLSASWAERYPELASSIHERGFTIGNHGYQYKSYDTWDQTKVSQDIQRGQQVLTELAETKPVLLRPPNGAFNQEVLGIAEKQGLSIIHWSVDSKDYQNPGTDQIIKNVLEQTTAGDVILFHASDTVKQTDKALPDIIKGLRDDGFTFSSIESLMTGAEPESSEVK</sequence>
<dbReference type="InterPro" id="IPR011330">
    <property type="entry name" value="Glyco_hydro/deAcase_b/a-brl"/>
</dbReference>
<gene>
    <name evidence="3" type="ORF">J2S05_004159</name>
</gene>
<proteinExistence type="predicted"/>
<reference evidence="3 4" key="1">
    <citation type="submission" date="2023-07" db="EMBL/GenBank/DDBJ databases">
        <title>Genomic Encyclopedia of Type Strains, Phase IV (KMG-IV): sequencing the most valuable type-strain genomes for metagenomic binning, comparative biology and taxonomic classification.</title>
        <authorList>
            <person name="Goeker M."/>
        </authorList>
    </citation>
    <scope>NUCLEOTIDE SEQUENCE [LARGE SCALE GENOMIC DNA]</scope>
    <source>
        <strain evidence="3 4">DSM 19154</strain>
    </source>
</reference>
<dbReference type="NCBIfam" id="TIGR02764">
    <property type="entry name" value="spore_ybaN_pdaB"/>
    <property type="match status" value="1"/>
</dbReference>
<evidence type="ECO:0000313" key="4">
    <source>
        <dbReference type="Proteomes" id="UP001225034"/>
    </source>
</evidence>
<keyword evidence="4" id="KW-1185">Reference proteome</keyword>
<keyword evidence="1" id="KW-0812">Transmembrane</keyword>
<dbReference type="InterPro" id="IPR014132">
    <property type="entry name" value="PdaB-like"/>
</dbReference>
<dbReference type="PANTHER" id="PTHR10587:SF128">
    <property type="entry name" value="POLYSACCHARIDE DEACETYLASE PDAB-RELATED"/>
    <property type="match status" value="1"/>
</dbReference>
<dbReference type="InterPro" id="IPR002509">
    <property type="entry name" value="NODB_dom"/>
</dbReference>
<dbReference type="SUPFAM" id="SSF88713">
    <property type="entry name" value="Glycoside hydrolase/deacetylase"/>
    <property type="match status" value="1"/>
</dbReference>